<name>A0A243RAF6_9ACTN</name>
<feature type="transmembrane region" description="Helical" evidence="1">
    <location>
        <begin position="214"/>
        <end position="236"/>
    </location>
</feature>
<dbReference type="NCBIfam" id="NF038403">
    <property type="entry name" value="perm_prefix_1"/>
    <property type="match status" value="1"/>
</dbReference>
<dbReference type="Proteomes" id="UP000194761">
    <property type="component" value="Unassembled WGS sequence"/>
</dbReference>
<feature type="transmembrane region" description="Helical" evidence="1">
    <location>
        <begin position="123"/>
        <end position="145"/>
    </location>
</feature>
<organism evidence="2 3">
    <name type="scientific">Streptosporangium minutum</name>
    <dbReference type="NCBI Taxonomy" id="569862"/>
    <lineage>
        <taxon>Bacteria</taxon>
        <taxon>Bacillati</taxon>
        <taxon>Actinomycetota</taxon>
        <taxon>Actinomycetes</taxon>
        <taxon>Streptosporangiales</taxon>
        <taxon>Streptosporangiaceae</taxon>
        <taxon>Streptosporangium</taxon>
    </lineage>
</organism>
<feature type="transmembrane region" description="Helical" evidence="1">
    <location>
        <begin position="243"/>
        <end position="266"/>
    </location>
</feature>
<comment type="caution">
    <text evidence="2">The sequence shown here is derived from an EMBL/GenBank/DDBJ whole genome shotgun (WGS) entry which is preliminary data.</text>
</comment>
<feature type="transmembrane region" description="Helical" evidence="1">
    <location>
        <begin position="89"/>
        <end position="111"/>
    </location>
</feature>
<dbReference type="AlphaFoldDB" id="A0A243RAF6"/>
<feature type="transmembrane region" description="Helical" evidence="1">
    <location>
        <begin position="177"/>
        <end position="194"/>
    </location>
</feature>
<keyword evidence="3" id="KW-1185">Reference proteome</keyword>
<dbReference type="EMBL" id="NGFP01000209">
    <property type="protein sequence ID" value="OUC91629.1"/>
    <property type="molecule type" value="Genomic_DNA"/>
</dbReference>
<proteinExistence type="predicted"/>
<keyword evidence="1" id="KW-0812">Transmembrane</keyword>
<evidence type="ECO:0000313" key="3">
    <source>
        <dbReference type="Proteomes" id="UP000194761"/>
    </source>
</evidence>
<dbReference type="RefSeq" id="WP_086577393.1">
    <property type="nucleotide sequence ID" value="NZ_NGFP01000209.1"/>
</dbReference>
<keyword evidence="1" id="KW-1133">Transmembrane helix</keyword>
<reference evidence="2 3" key="1">
    <citation type="submission" date="2017-05" db="EMBL/GenBank/DDBJ databases">
        <title>Biotechnological potential of actinobacteria isolated from South African environments.</title>
        <authorList>
            <person name="Le Roes-Hill M."/>
            <person name="Prins A."/>
            <person name="Durrell K.A."/>
        </authorList>
    </citation>
    <scope>NUCLEOTIDE SEQUENCE [LARGE SCALE GENOMIC DNA]</scope>
    <source>
        <strain evidence="2">M26</strain>
    </source>
</reference>
<dbReference type="InterPro" id="IPR047928">
    <property type="entry name" value="Perm_prefix_1"/>
</dbReference>
<gene>
    <name evidence="2" type="ORF">CA984_33040</name>
</gene>
<evidence type="ECO:0000256" key="1">
    <source>
        <dbReference type="SAM" id="Phobius"/>
    </source>
</evidence>
<sequence>MTTTSTLTDRYVDAILRHLPGRQRPDIEKELRASIADAVDDRLEAGSDPAEAELAALTELGDPARLAAGYADRPLHLIGPALYLDYTRLLATLLATIVPAVAAVVGLARGLQGATAPRLIGDPLGAALTAGAHIVLWTTLLFAIIERTAAPRRTPARPWTPAALPEPPSRRARYGELITQTVLLVLFTTLVLLSPAVSTETDAAGAPIGVLSPWLWETGIVYLFIALVIASLGFSFAKHYARWSVPLAVTGSLVLIACAITLIWLAVNDRVLNPAFVEAARWPQSVPRWIGTGLVVTSVGTLVHTVAEGIARARHR</sequence>
<keyword evidence="1" id="KW-0472">Membrane</keyword>
<evidence type="ECO:0000313" key="2">
    <source>
        <dbReference type="EMBL" id="OUC91629.1"/>
    </source>
</evidence>
<feature type="transmembrane region" description="Helical" evidence="1">
    <location>
        <begin position="286"/>
        <end position="307"/>
    </location>
</feature>
<accession>A0A243RAF6</accession>
<protein>
    <submittedName>
        <fullName evidence="2">Uncharacterized protein</fullName>
    </submittedName>
</protein>
<dbReference type="Pfam" id="PF22564">
    <property type="entry name" value="HAAS"/>
    <property type="match status" value="1"/>
</dbReference>